<evidence type="ECO:0000313" key="8">
    <source>
        <dbReference type="EMBL" id="KAK4432538.1"/>
    </source>
</evidence>
<feature type="domain" description="ABC-2 type transporter transmembrane" evidence="7">
    <location>
        <begin position="2"/>
        <end position="64"/>
    </location>
</feature>
<keyword evidence="5 6" id="KW-0472">Membrane</keyword>
<keyword evidence="4 6" id="KW-1133">Transmembrane helix</keyword>
<comment type="caution">
    <text evidence="8">The sequence shown here is derived from an EMBL/GenBank/DDBJ whole genome shotgun (WGS) entry which is preliminary data.</text>
</comment>
<sequence length="157" mass="17801">MGFEWTVAKCFWFYYFIFTCFVYFNLFGMMLIALTPGLHVGSIVAGFILSLWNLFSGFLIPKPVSSYFYVFLRRSQDSNSSDHTCNKSGAKRHFWLLSKNFPGLFANKILQYVSKLPSGGGGTTGALPLHGRFTGCSTLKLVGRHLQLRFLELVQCR</sequence>
<keyword evidence="3 6" id="KW-0812">Transmembrane</keyword>
<evidence type="ECO:0000256" key="5">
    <source>
        <dbReference type="ARBA" id="ARBA00023136"/>
    </source>
</evidence>
<evidence type="ECO:0000259" key="7">
    <source>
        <dbReference type="Pfam" id="PF01061"/>
    </source>
</evidence>
<feature type="transmembrane region" description="Helical" evidence="6">
    <location>
        <begin position="12"/>
        <end position="34"/>
    </location>
</feature>
<keyword evidence="2" id="KW-0813">Transport</keyword>
<reference evidence="8" key="2">
    <citation type="journal article" date="2024" name="Plant">
        <title>Genomic evolution and insights into agronomic trait innovations of Sesamum species.</title>
        <authorList>
            <person name="Miao H."/>
            <person name="Wang L."/>
            <person name="Qu L."/>
            <person name="Liu H."/>
            <person name="Sun Y."/>
            <person name="Le M."/>
            <person name="Wang Q."/>
            <person name="Wei S."/>
            <person name="Zheng Y."/>
            <person name="Lin W."/>
            <person name="Duan Y."/>
            <person name="Cao H."/>
            <person name="Xiong S."/>
            <person name="Wang X."/>
            <person name="Wei L."/>
            <person name="Li C."/>
            <person name="Ma Q."/>
            <person name="Ju M."/>
            <person name="Zhao R."/>
            <person name="Li G."/>
            <person name="Mu C."/>
            <person name="Tian Q."/>
            <person name="Mei H."/>
            <person name="Zhang T."/>
            <person name="Gao T."/>
            <person name="Zhang H."/>
        </authorList>
    </citation>
    <scope>NUCLEOTIDE SEQUENCE</scope>
    <source>
        <strain evidence="8">3651</strain>
    </source>
</reference>
<dbReference type="GO" id="GO:0005886">
    <property type="term" value="C:plasma membrane"/>
    <property type="evidence" value="ECO:0007669"/>
    <property type="project" value="UniProtKB-ARBA"/>
</dbReference>
<evidence type="ECO:0000256" key="2">
    <source>
        <dbReference type="ARBA" id="ARBA00022448"/>
    </source>
</evidence>
<dbReference type="PANTHER" id="PTHR19241">
    <property type="entry name" value="ATP-BINDING CASSETTE TRANSPORTER"/>
    <property type="match status" value="1"/>
</dbReference>
<dbReference type="EMBL" id="JACGWO010000003">
    <property type="protein sequence ID" value="KAK4432538.1"/>
    <property type="molecule type" value="Genomic_DNA"/>
</dbReference>
<evidence type="ECO:0000256" key="1">
    <source>
        <dbReference type="ARBA" id="ARBA00004141"/>
    </source>
</evidence>
<evidence type="ECO:0000256" key="6">
    <source>
        <dbReference type="SAM" id="Phobius"/>
    </source>
</evidence>
<dbReference type="GO" id="GO:0140359">
    <property type="term" value="F:ABC-type transporter activity"/>
    <property type="evidence" value="ECO:0007669"/>
    <property type="project" value="InterPro"/>
</dbReference>
<proteinExistence type="predicted"/>
<dbReference type="Pfam" id="PF01061">
    <property type="entry name" value="ABC2_membrane"/>
    <property type="match status" value="1"/>
</dbReference>
<evidence type="ECO:0000256" key="3">
    <source>
        <dbReference type="ARBA" id="ARBA00022692"/>
    </source>
</evidence>
<organism evidence="8 9">
    <name type="scientific">Sesamum alatum</name>
    <dbReference type="NCBI Taxonomy" id="300844"/>
    <lineage>
        <taxon>Eukaryota</taxon>
        <taxon>Viridiplantae</taxon>
        <taxon>Streptophyta</taxon>
        <taxon>Embryophyta</taxon>
        <taxon>Tracheophyta</taxon>
        <taxon>Spermatophyta</taxon>
        <taxon>Magnoliopsida</taxon>
        <taxon>eudicotyledons</taxon>
        <taxon>Gunneridae</taxon>
        <taxon>Pentapetalae</taxon>
        <taxon>asterids</taxon>
        <taxon>lamiids</taxon>
        <taxon>Lamiales</taxon>
        <taxon>Pedaliaceae</taxon>
        <taxon>Sesamum</taxon>
    </lineage>
</organism>
<keyword evidence="9" id="KW-1185">Reference proteome</keyword>
<reference evidence="8" key="1">
    <citation type="submission" date="2020-06" db="EMBL/GenBank/DDBJ databases">
        <authorList>
            <person name="Li T."/>
            <person name="Hu X."/>
            <person name="Zhang T."/>
            <person name="Song X."/>
            <person name="Zhang H."/>
            <person name="Dai N."/>
            <person name="Sheng W."/>
            <person name="Hou X."/>
            <person name="Wei L."/>
        </authorList>
    </citation>
    <scope>NUCLEOTIDE SEQUENCE</scope>
    <source>
        <strain evidence="8">3651</strain>
        <tissue evidence="8">Leaf</tissue>
    </source>
</reference>
<gene>
    <name evidence="8" type="ORF">Salat_1016000</name>
</gene>
<comment type="subcellular location">
    <subcellularLocation>
        <location evidence="1">Membrane</location>
        <topology evidence="1">Multi-pass membrane protein</topology>
    </subcellularLocation>
</comment>
<name>A0AAE1YMX1_9LAMI</name>
<evidence type="ECO:0000313" key="9">
    <source>
        <dbReference type="Proteomes" id="UP001293254"/>
    </source>
</evidence>
<dbReference type="Proteomes" id="UP001293254">
    <property type="component" value="Unassembled WGS sequence"/>
</dbReference>
<protein>
    <submittedName>
        <fullName evidence="8">ABC transporter G family member 34</fullName>
    </submittedName>
</protein>
<dbReference type="AlphaFoldDB" id="A0AAE1YMX1"/>
<feature type="transmembrane region" description="Helical" evidence="6">
    <location>
        <begin position="40"/>
        <end position="60"/>
    </location>
</feature>
<dbReference type="InterPro" id="IPR013525">
    <property type="entry name" value="ABC2_TM"/>
</dbReference>
<evidence type="ECO:0000256" key="4">
    <source>
        <dbReference type="ARBA" id="ARBA00022989"/>
    </source>
</evidence>
<accession>A0AAE1YMX1</accession>